<keyword evidence="14" id="KW-0439">Lignin degradation</keyword>
<evidence type="ECO:0000256" key="3">
    <source>
        <dbReference type="ARBA" id="ARBA00002075"/>
    </source>
</evidence>
<dbReference type="Gene3D" id="2.60.40.420">
    <property type="entry name" value="Cupredoxins - blue copper proteins"/>
    <property type="match status" value="3"/>
</dbReference>
<dbReference type="Pfam" id="PF00394">
    <property type="entry name" value="Cu-oxidase"/>
    <property type="match status" value="1"/>
</dbReference>
<evidence type="ECO:0000256" key="8">
    <source>
        <dbReference type="ARBA" id="ARBA00022523"/>
    </source>
</evidence>
<protein>
    <recommendedName>
        <fullName evidence="7">laccase</fullName>
        <ecNumber evidence="7">1.10.3.2</ecNumber>
    </recommendedName>
</protein>
<dbReference type="InterPro" id="IPR001117">
    <property type="entry name" value="Cu-oxidase_2nd"/>
</dbReference>
<evidence type="ECO:0000256" key="7">
    <source>
        <dbReference type="ARBA" id="ARBA00012297"/>
    </source>
</evidence>
<comment type="catalytic activity">
    <reaction evidence="1">
        <text>4 hydroquinone + O2 = 4 benzosemiquinone + 2 H2O</text>
        <dbReference type="Rhea" id="RHEA:11276"/>
        <dbReference type="ChEBI" id="CHEBI:15377"/>
        <dbReference type="ChEBI" id="CHEBI:15379"/>
        <dbReference type="ChEBI" id="CHEBI:17594"/>
        <dbReference type="ChEBI" id="CHEBI:17977"/>
        <dbReference type="EC" id="1.10.3.2"/>
    </reaction>
</comment>
<keyword evidence="11" id="KW-0677">Repeat</keyword>
<evidence type="ECO:0000256" key="6">
    <source>
        <dbReference type="ARBA" id="ARBA00010609"/>
    </source>
</evidence>
<name>M7YDG7_TRIUA</name>
<accession>M7YDG7</accession>
<evidence type="ECO:0000313" key="18">
    <source>
        <dbReference type="EMBL" id="EMS45107.1"/>
    </source>
</evidence>
<feature type="domain" description="Plastocyanin-like" evidence="15">
    <location>
        <begin position="132"/>
        <end position="285"/>
    </location>
</feature>
<keyword evidence="13" id="KW-0186">Copper</keyword>
<evidence type="ECO:0000256" key="9">
    <source>
        <dbReference type="ARBA" id="ARBA00022525"/>
    </source>
</evidence>
<keyword evidence="10" id="KW-0479">Metal-binding</keyword>
<dbReference type="Pfam" id="PF04832">
    <property type="entry name" value="SOUL"/>
    <property type="match status" value="1"/>
</dbReference>
<dbReference type="InterPro" id="IPR006917">
    <property type="entry name" value="SOUL_heme-bd"/>
</dbReference>
<dbReference type="InterPro" id="IPR034285">
    <property type="entry name" value="CuRO_2_LCC"/>
</dbReference>
<evidence type="ECO:0000256" key="12">
    <source>
        <dbReference type="ARBA" id="ARBA00023002"/>
    </source>
</evidence>
<dbReference type="eggNOG" id="KOG1263">
    <property type="taxonomic scope" value="Eukaryota"/>
</dbReference>
<evidence type="ECO:0000256" key="14">
    <source>
        <dbReference type="ARBA" id="ARBA00023185"/>
    </source>
</evidence>
<dbReference type="SUPFAM" id="SSF55136">
    <property type="entry name" value="Probable bacterial effector-binding domain"/>
    <property type="match status" value="1"/>
</dbReference>
<evidence type="ECO:0000256" key="11">
    <source>
        <dbReference type="ARBA" id="ARBA00022737"/>
    </source>
</evidence>
<comment type="function">
    <text evidence="3">Lignin degradation and detoxification of lignin-derived products.</text>
</comment>
<keyword evidence="9" id="KW-0964">Secreted</keyword>
<dbReference type="AlphaFoldDB" id="M7YDG7"/>
<dbReference type="PANTHER" id="PTHR11709">
    <property type="entry name" value="MULTI-COPPER OXIDASE"/>
    <property type="match status" value="1"/>
</dbReference>
<dbReference type="EMBL" id="KD290945">
    <property type="protein sequence ID" value="EMS45107.1"/>
    <property type="molecule type" value="Genomic_DNA"/>
</dbReference>
<dbReference type="OMA" id="MPNVIGP"/>
<comment type="cofactor">
    <cofactor evidence="2">
        <name>Cu cation</name>
        <dbReference type="ChEBI" id="CHEBI:23378"/>
    </cofactor>
</comment>
<feature type="domain" description="Plastocyanin-like" evidence="17">
    <location>
        <begin position="17"/>
        <end position="119"/>
    </location>
</feature>
<evidence type="ECO:0000256" key="13">
    <source>
        <dbReference type="ARBA" id="ARBA00023008"/>
    </source>
</evidence>
<evidence type="ECO:0000256" key="2">
    <source>
        <dbReference type="ARBA" id="ARBA00001935"/>
    </source>
</evidence>
<dbReference type="GO" id="GO:0046274">
    <property type="term" value="P:lignin catabolic process"/>
    <property type="evidence" value="ECO:0007669"/>
    <property type="project" value="UniProtKB-KW"/>
</dbReference>
<organism evidence="18">
    <name type="scientific">Triticum urartu</name>
    <name type="common">Red wild einkorn</name>
    <name type="synonym">Crithodium urartu</name>
    <dbReference type="NCBI Taxonomy" id="4572"/>
    <lineage>
        <taxon>Eukaryota</taxon>
        <taxon>Viridiplantae</taxon>
        <taxon>Streptophyta</taxon>
        <taxon>Embryophyta</taxon>
        <taxon>Tracheophyta</taxon>
        <taxon>Spermatophyta</taxon>
        <taxon>Magnoliopsida</taxon>
        <taxon>Liliopsida</taxon>
        <taxon>Poales</taxon>
        <taxon>Poaceae</taxon>
        <taxon>BOP clade</taxon>
        <taxon>Pooideae</taxon>
        <taxon>Triticodae</taxon>
        <taxon>Triticeae</taxon>
        <taxon>Triticinae</taxon>
        <taxon>Triticum</taxon>
    </lineage>
</organism>
<feature type="domain" description="Plastocyanin-like" evidence="16">
    <location>
        <begin position="417"/>
        <end position="503"/>
    </location>
</feature>
<evidence type="ECO:0000256" key="4">
    <source>
        <dbReference type="ARBA" id="ARBA00004271"/>
    </source>
</evidence>
<keyword evidence="8" id="KW-0052">Apoplast</keyword>
<dbReference type="EC" id="1.10.3.2" evidence="7"/>
<dbReference type="STRING" id="4572.M7YDG7"/>
<dbReference type="InterPro" id="IPR045087">
    <property type="entry name" value="Cu-oxidase_fam"/>
</dbReference>
<evidence type="ECO:0000259" key="15">
    <source>
        <dbReference type="Pfam" id="PF00394"/>
    </source>
</evidence>
<evidence type="ECO:0000256" key="10">
    <source>
        <dbReference type="ARBA" id="ARBA00022723"/>
    </source>
</evidence>
<dbReference type="CDD" id="cd13849">
    <property type="entry name" value="CuRO_1_LCC_plant"/>
    <property type="match status" value="1"/>
</dbReference>
<dbReference type="SUPFAM" id="SSF49503">
    <property type="entry name" value="Cupredoxins"/>
    <property type="match status" value="3"/>
</dbReference>
<comment type="similarity">
    <text evidence="6">Belongs to the multicopper oxidase family.</text>
</comment>
<dbReference type="InterPro" id="IPR011707">
    <property type="entry name" value="Cu-oxidase-like_N"/>
</dbReference>
<dbReference type="InterPro" id="IPR011706">
    <property type="entry name" value="Cu-oxidase_C"/>
</dbReference>
<proteinExistence type="inferred from homology"/>
<evidence type="ECO:0000256" key="1">
    <source>
        <dbReference type="ARBA" id="ARBA00000349"/>
    </source>
</evidence>
<comment type="similarity">
    <text evidence="5">Belongs to the HEBP family.</text>
</comment>
<dbReference type="Pfam" id="PF07732">
    <property type="entry name" value="Cu-oxidase_3"/>
    <property type="match status" value="1"/>
</dbReference>
<dbReference type="InterPro" id="IPR011256">
    <property type="entry name" value="Reg_factor_effector_dom_sf"/>
</dbReference>
<gene>
    <name evidence="18" type="ORF">TRIUR3_04899</name>
</gene>
<reference evidence="18" key="1">
    <citation type="journal article" date="2013" name="Nature">
        <title>Draft genome of the wheat A-genome progenitor Triticum urartu.</title>
        <authorList>
            <person name="Ling H.Q."/>
            <person name="Zhao S."/>
            <person name="Liu D."/>
            <person name="Wang J."/>
            <person name="Sun H."/>
            <person name="Zhang C."/>
            <person name="Fan H."/>
            <person name="Li D."/>
            <person name="Dong L."/>
            <person name="Tao Y."/>
            <person name="Gao C."/>
            <person name="Wu H."/>
            <person name="Li Y."/>
            <person name="Cui Y."/>
            <person name="Guo X."/>
            <person name="Zheng S."/>
            <person name="Wang B."/>
            <person name="Yu K."/>
            <person name="Liang Q."/>
            <person name="Yang W."/>
            <person name="Lou X."/>
            <person name="Chen J."/>
            <person name="Feng M."/>
            <person name="Jian J."/>
            <person name="Zhang X."/>
            <person name="Luo G."/>
            <person name="Jiang Y."/>
            <person name="Liu J."/>
            <person name="Wang Z."/>
            <person name="Sha Y."/>
            <person name="Zhang B."/>
            <person name="Wu H."/>
            <person name="Tang D."/>
            <person name="Shen Q."/>
            <person name="Xue P."/>
            <person name="Zou S."/>
            <person name="Wang X."/>
            <person name="Liu X."/>
            <person name="Wang F."/>
            <person name="Yang Y."/>
            <person name="An X."/>
            <person name="Dong Z."/>
            <person name="Zhang K."/>
            <person name="Zhang X."/>
            <person name="Luo M.C."/>
            <person name="Dvorak J."/>
            <person name="Tong Y."/>
            <person name="Wang J."/>
            <person name="Yang H."/>
            <person name="Li Z."/>
            <person name="Wang D."/>
            <person name="Zhang A."/>
            <person name="Wang J."/>
        </authorList>
    </citation>
    <scope>NUCLEOTIDE SEQUENCE</scope>
</reference>
<dbReference type="Gene3D" id="3.20.80.10">
    <property type="entry name" value="Regulatory factor, effector binding domain"/>
    <property type="match status" value="1"/>
</dbReference>
<evidence type="ECO:0000259" key="16">
    <source>
        <dbReference type="Pfam" id="PF07731"/>
    </source>
</evidence>
<evidence type="ECO:0000256" key="5">
    <source>
        <dbReference type="ARBA" id="ARBA00009817"/>
    </source>
</evidence>
<keyword evidence="12" id="KW-0560">Oxidoreductase</keyword>
<dbReference type="GO" id="GO:0052716">
    <property type="term" value="F:hydroquinone:oxygen oxidoreductase activity"/>
    <property type="evidence" value="ECO:0007669"/>
    <property type="project" value="UniProtKB-EC"/>
</dbReference>
<dbReference type="InterPro" id="IPR008972">
    <property type="entry name" value="Cupredoxin"/>
</dbReference>
<evidence type="ECO:0000259" key="17">
    <source>
        <dbReference type="Pfam" id="PF07732"/>
    </source>
</evidence>
<dbReference type="InterPro" id="IPR034288">
    <property type="entry name" value="CuRO_1_LCC"/>
</dbReference>
<dbReference type="GO" id="GO:0048046">
    <property type="term" value="C:apoplast"/>
    <property type="evidence" value="ECO:0007669"/>
    <property type="project" value="UniProtKB-SubCell"/>
</dbReference>
<dbReference type="GO" id="GO:0005507">
    <property type="term" value="F:copper ion binding"/>
    <property type="evidence" value="ECO:0007669"/>
    <property type="project" value="InterPro"/>
</dbReference>
<dbReference type="Pfam" id="PF07731">
    <property type="entry name" value="Cu-oxidase_2"/>
    <property type="match status" value="1"/>
</dbReference>
<comment type="subcellular location">
    <subcellularLocation>
        <location evidence="4">Secreted</location>
        <location evidence="4">Extracellular space</location>
        <location evidence="4">Apoplast</location>
    </subcellularLocation>
</comment>
<dbReference type="PANTHER" id="PTHR11709:SF506">
    <property type="entry name" value="LACCASE-8"/>
    <property type="match status" value="1"/>
</dbReference>
<sequence length="637" mass="68686">MASAAVVEHNFTVGGMNISQLCMDSVIYTANEQMPGPTIEATEGDTVVVHVVNDSPYPLSLHCGWADGAHMITECPIQPAGNFTYRFNITGQEGTLWWHAHSSLLRATVYGALIIKPRNGTDGYPYAAPYGEIPIILGEWWNKNVDDVEKDAHLTGLGPEVSDALTINGKPGDQTPCRGAGIFKVEVEYNQTYLLRIINAAVNVELFFKVAGHNFTVVAIDASYTEQYATDVIVIAPGQTVDALMATSAAPGGRYYMAANVLESKTVQIRFNNGTVTGIVTYTGAANGTAPSMPAMPAPTDVVTAGRFYWSLRGLVRPVDPPLPTTVDHSMLVEFGVDQAPCAPDQTSMLVEFGVDQAPCAPDQTRCGGFALVAFMNRNSFQFPRNASLLQASFDGVPGVYTEDFPSSPPPLPGIRKAASVKRLNYSDVVEVVLQSAAYSSALGTENHPIHLHGFNFFVLAQGLGRFDPNATFNLVNPRVRNTVIVPGGGWTVIRFVANNPGTAMTLVKAQPCLLRKHNPLAPLKIFSWLRHCQVGERKYAVVRFSGLAGEKVVAEKAEGLKAALEKDGHAVTGPFVLSRYNPPWTLPPLRTNEVFNVNPKVVGGEHAECGGAMVSKMPNVIGPTGTFNDSVKEWQQ</sequence>
<dbReference type="CDD" id="cd13875">
    <property type="entry name" value="CuRO_2_LCC_plant"/>
    <property type="match status" value="1"/>
</dbReference>